<dbReference type="EMBL" id="VSRR010147083">
    <property type="protein sequence ID" value="MPD05660.1"/>
    <property type="molecule type" value="Genomic_DNA"/>
</dbReference>
<gene>
    <name evidence="1" type="ORF">E2C01_101416</name>
</gene>
<evidence type="ECO:0000313" key="1">
    <source>
        <dbReference type="EMBL" id="MPD05660.1"/>
    </source>
</evidence>
<reference evidence="1 2" key="1">
    <citation type="submission" date="2019-05" db="EMBL/GenBank/DDBJ databases">
        <title>Another draft genome of Portunus trituberculatus and its Hox gene families provides insights of decapod evolution.</title>
        <authorList>
            <person name="Jeong J.-H."/>
            <person name="Song I."/>
            <person name="Kim S."/>
            <person name="Choi T."/>
            <person name="Kim D."/>
            <person name="Ryu S."/>
            <person name="Kim W."/>
        </authorList>
    </citation>
    <scope>NUCLEOTIDE SEQUENCE [LARGE SCALE GENOMIC DNA]</scope>
    <source>
        <tissue evidence="1">Muscle</tissue>
    </source>
</reference>
<sequence>MNTEVQELLRKRWRQYRMRRLGFPGTHHHRRKSTKSTIVLENSCSLRLSPQRTPSHPRLHVHAFETSAV</sequence>
<accession>A0A5B7KEQ0</accession>
<comment type="caution">
    <text evidence="1">The sequence shown here is derived from an EMBL/GenBank/DDBJ whole genome shotgun (WGS) entry which is preliminary data.</text>
</comment>
<dbReference type="AlphaFoldDB" id="A0A5B7KEQ0"/>
<organism evidence="1 2">
    <name type="scientific">Portunus trituberculatus</name>
    <name type="common">Swimming crab</name>
    <name type="synonym">Neptunus trituberculatus</name>
    <dbReference type="NCBI Taxonomy" id="210409"/>
    <lineage>
        <taxon>Eukaryota</taxon>
        <taxon>Metazoa</taxon>
        <taxon>Ecdysozoa</taxon>
        <taxon>Arthropoda</taxon>
        <taxon>Crustacea</taxon>
        <taxon>Multicrustacea</taxon>
        <taxon>Malacostraca</taxon>
        <taxon>Eumalacostraca</taxon>
        <taxon>Eucarida</taxon>
        <taxon>Decapoda</taxon>
        <taxon>Pleocyemata</taxon>
        <taxon>Brachyura</taxon>
        <taxon>Eubrachyura</taxon>
        <taxon>Portunoidea</taxon>
        <taxon>Portunidae</taxon>
        <taxon>Portuninae</taxon>
        <taxon>Portunus</taxon>
    </lineage>
</organism>
<evidence type="ECO:0000313" key="2">
    <source>
        <dbReference type="Proteomes" id="UP000324222"/>
    </source>
</evidence>
<protein>
    <submittedName>
        <fullName evidence="1">Uncharacterized protein</fullName>
    </submittedName>
</protein>
<dbReference type="Proteomes" id="UP000324222">
    <property type="component" value="Unassembled WGS sequence"/>
</dbReference>
<proteinExistence type="predicted"/>
<dbReference type="OrthoDB" id="5967113at2759"/>
<keyword evidence="2" id="KW-1185">Reference proteome</keyword>
<name>A0A5B7KEQ0_PORTR</name>